<dbReference type="PANTHER" id="PTHR43671:SF13">
    <property type="entry name" value="SERINE_THREONINE-PROTEIN KINASE NEK2"/>
    <property type="match status" value="1"/>
</dbReference>
<dbReference type="RefSeq" id="WP_132608561.1">
    <property type="nucleotide sequence ID" value="NZ_SMKQ01000003.1"/>
</dbReference>
<dbReference type="InterPro" id="IPR000719">
    <property type="entry name" value="Prot_kinase_dom"/>
</dbReference>
<evidence type="ECO:0000256" key="2">
    <source>
        <dbReference type="ARBA" id="ARBA00022574"/>
    </source>
</evidence>
<dbReference type="InterPro" id="IPR050660">
    <property type="entry name" value="NEK_Ser/Thr_kinase"/>
</dbReference>
<keyword evidence="12" id="KW-1185">Reference proteome</keyword>
<keyword evidence="3" id="KW-0808">Transferase</keyword>
<keyword evidence="7" id="KW-0067">ATP-binding</keyword>
<dbReference type="PROSITE" id="PS00678">
    <property type="entry name" value="WD_REPEATS_1"/>
    <property type="match status" value="1"/>
</dbReference>
<dbReference type="InterPro" id="IPR036322">
    <property type="entry name" value="WD40_repeat_dom_sf"/>
</dbReference>
<feature type="region of interest" description="Disordered" evidence="9">
    <location>
        <begin position="93"/>
        <end position="115"/>
    </location>
</feature>
<keyword evidence="4" id="KW-0677">Repeat</keyword>
<evidence type="ECO:0000256" key="6">
    <source>
        <dbReference type="ARBA" id="ARBA00022777"/>
    </source>
</evidence>
<sequence>MSPEQISGQPVGPASDMFSWAATMLFAATGRTVFGADNAALAMHRVLHHEPEIPALPGELGDLVRRCLARRPEDRPAAHEVLLRLLGHDAARSDDRLPGGGARTDDRLSGGGTRAARPARRMMAVASLALAVAAAVVLWRPGSGCGAHLGEIPSGTDTDIQAVAVAHDQGRPIGLVADEESLTFWDLAEDESLSISHPAPHHGPVTALAASGPTVLTGRFDGTVEVWDVRTHGTVIDLEGHEERVDAIAIGTAGG</sequence>
<evidence type="ECO:0000256" key="7">
    <source>
        <dbReference type="ARBA" id="ARBA00022840"/>
    </source>
</evidence>
<dbReference type="Proteomes" id="UP000295302">
    <property type="component" value="Unassembled WGS sequence"/>
</dbReference>
<keyword evidence="2 8" id="KW-0853">WD repeat</keyword>
<dbReference type="InterPro" id="IPR019775">
    <property type="entry name" value="WD40_repeat_CS"/>
</dbReference>
<evidence type="ECO:0000256" key="3">
    <source>
        <dbReference type="ARBA" id="ARBA00022679"/>
    </source>
</evidence>
<comment type="caution">
    <text evidence="11">The sequence shown here is derived from an EMBL/GenBank/DDBJ whole genome shotgun (WGS) entry which is preliminary data.</text>
</comment>
<dbReference type="GO" id="GO:0005524">
    <property type="term" value="F:ATP binding"/>
    <property type="evidence" value="ECO:0007669"/>
    <property type="project" value="UniProtKB-KW"/>
</dbReference>
<accession>A0A4V2YP06</accession>
<dbReference type="OrthoDB" id="3218567at2"/>
<proteinExistence type="predicted"/>
<evidence type="ECO:0000256" key="5">
    <source>
        <dbReference type="ARBA" id="ARBA00022741"/>
    </source>
</evidence>
<dbReference type="SUPFAM" id="SSF50978">
    <property type="entry name" value="WD40 repeat-like"/>
    <property type="match status" value="1"/>
</dbReference>
<dbReference type="Gene3D" id="2.130.10.10">
    <property type="entry name" value="YVTN repeat-like/Quinoprotein amine dehydrogenase"/>
    <property type="match status" value="1"/>
</dbReference>
<evidence type="ECO:0000313" key="12">
    <source>
        <dbReference type="Proteomes" id="UP000295302"/>
    </source>
</evidence>
<evidence type="ECO:0000256" key="4">
    <source>
        <dbReference type="ARBA" id="ARBA00022737"/>
    </source>
</evidence>
<organism evidence="11 12">
    <name type="scientific">Nonomuraea terrae</name>
    <dbReference type="NCBI Taxonomy" id="2530383"/>
    <lineage>
        <taxon>Bacteria</taxon>
        <taxon>Bacillati</taxon>
        <taxon>Actinomycetota</taxon>
        <taxon>Actinomycetes</taxon>
        <taxon>Streptosporangiales</taxon>
        <taxon>Streptosporangiaceae</taxon>
        <taxon>Nonomuraea</taxon>
    </lineage>
</organism>
<feature type="repeat" description="WD" evidence="8">
    <location>
        <begin position="198"/>
        <end position="237"/>
    </location>
</feature>
<feature type="compositionally biased region" description="Basic and acidic residues" evidence="9">
    <location>
        <begin position="93"/>
        <end position="108"/>
    </location>
</feature>
<feature type="domain" description="Protein kinase" evidence="10">
    <location>
        <begin position="1"/>
        <end position="91"/>
    </location>
</feature>
<dbReference type="AlphaFoldDB" id="A0A4V2YP06"/>
<evidence type="ECO:0000259" key="10">
    <source>
        <dbReference type="PROSITE" id="PS50011"/>
    </source>
</evidence>
<reference evidence="11 12" key="1">
    <citation type="submission" date="2019-03" db="EMBL/GenBank/DDBJ databases">
        <title>Draft genome sequences of novel Actinobacteria.</title>
        <authorList>
            <person name="Sahin N."/>
            <person name="Ay H."/>
            <person name="Saygin H."/>
        </authorList>
    </citation>
    <scope>NUCLEOTIDE SEQUENCE [LARGE SCALE GENOMIC DNA]</scope>
    <source>
        <strain evidence="11 12">CH32</strain>
    </source>
</reference>
<evidence type="ECO:0000256" key="9">
    <source>
        <dbReference type="SAM" id="MobiDB-lite"/>
    </source>
</evidence>
<dbReference type="Gene3D" id="1.10.510.10">
    <property type="entry name" value="Transferase(Phosphotransferase) domain 1"/>
    <property type="match status" value="1"/>
</dbReference>
<dbReference type="PROSITE" id="PS50082">
    <property type="entry name" value="WD_REPEATS_2"/>
    <property type="match status" value="1"/>
</dbReference>
<dbReference type="SUPFAM" id="SSF56112">
    <property type="entry name" value="Protein kinase-like (PK-like)"/>
    <property type="match status" value="1"/>
</dbReference>
<keyword evidence="6" id="KW-0418">Kinase</keyword>
<dbReference type="EC" id="2.7.11.1" evidence="1"/>
<protein>
    <recommendedName>
        <fullName evidence="1">non-specific serine/threonine protein kinase</fullName>
        <ecNumber evidence="1">2.7.11.1</ecNumber>
    </recommendedName>
</protein>
<evidence type="ECO:0000313" key="11">
    <source>
        <dbReference type="EMBL" id="TDD56447.1"/>
    </source>
</evidence>
<dbReference type="InterPro" id="IPR015943">
    <property type="entry name" value="WD40/YVTN_repeat-like_dom_sf"/>
</dbReference>
<keyword evidence="5" id="KW-0547">Nucleotide-binding</keyword>
<dbReference type="EMBL" id="SMKQ01000003">
    <property type="protein sequence ID" value="TDD56447.1"/>
    <property type="molecule type" value="Genomic_DNA"/>
</dbReference>
<gene>
    <name evidence="11" type="ORF">E1286_02125</name>
</gene>
<evidence type="ECO:0000256" key="8">
    <source>
        <dbReference type="PROSITE-ProRule" id="PRU00221"/>
    </source>
</evidence>
<dbReference type="GO" id="GO:0004674">
    <property type="term" value="F:protein serine/threonine kinase activity"/>
    <property type="evidence" value="ECO:0007669"/>
    <property type="project" value="UniProtKB-EC"/>
</dbReference>
<evidence type="ECO:0000256" key="1">
    <source>
        <dbReference type="ARBA" id="ARBA00012513"/>
    </source>
</evidence>
<name>A0A4V2YP06_9ACTN</name>
<dbReference type="InterPro" id="IPR001680">
    <property type="entry name" value="WD40_rpt"/>
</dbReference>
<dbReference type="InterPro" id="IPR011009">
    <property type="entry name" value="Kinase-like_dom_sf"/>
</dbReference>
<dbReference type="PANTHER" id="PTHR43671">
    <property type="entry name" value="SERINE/THREONINE-PROTEIN KINASE NEK"/>
    <property type="match status" value="1"/>
</dbReference>
<dbReference type="PROSITE" id="PS50011">
    <property type="entry name" value="PROTEIN_KINASE_DOM"/>
    <property type="match status" value="1"/>
</dbReference>